<dbReference type="PROSITE" id="PS50850">
    <property type="entry name" value="MFS"/>
    <property type="match status" value="1"/>
</dbReference>
<dbReference type="PANTHER" id="PTHR43124:SF3">
    <property type="entry name" value="CHLORAMPHENICOL EFFLUX PUMP RV0191"/>
    <property type="match status" value="1"/>
</dbReference>
<dbReference type="InterPro" id="IPR050189">
    <property type="entry name" value="MFS_Efflux_Transporters"/>
</dbReference>
<feature type="transmembrane region" description="Helical" evidence="6">
    <location>
        <begin position="257"/>
        <end position="278"/>
    </location>
</feature>
<keyword evidence="5 6" id="KW-0472">Membrane</keyword>
<feature type="domain" description="Major facilitator superfamily (MFS) profile" evidence="7">
    <location>
        <begin position="20"/>
        <end position="401"/>
    </location>
</feature>
<dbReference type="InterPro" id="IPR001958">
    <property type="entry name" value="Tet-R_TetA/multi-R_MdtG-like"/>
</dbReference>
<feature type="transmembrane region" description="Helical" evidence="6">
    <location>
        <begin position="21"/>
        <end position="44"/>
    </location>
</feature>
<evidence type="ECO:0000256" key="3">
    <source>
        <dbReference type="ARBA" id="ARBA00022692"/>
    </source>
</evidence>
<dbReference type="AlphaFoldDB" id="A0A6J6TRD4"/>
<feature type="transmembrane region" description="Helical" evidence="6">
    <location>
        <begin position="56"/>
        <end position="75"/>
    </location>
</feature>
<feature type="transmembrane region" description="Helical" evidence="6">
    <location>
        <begin position="315"/>
        <end position="337"/>
    </location>
</feature>
<organism evidence="8">
    <name type="scientific">freshwater metagenome</name>
    <dbReference type="NCBI Taxonomy" id="449393"/>
    <lineage>
        <taxon>unclassified sequences</taxon>
        <taxon>metagenomes</taxon>
        <taxon>ecological metagenomes</taxon>
    </lineage>
</organism>
<dbReference type="SUPFAM" id="SSF103473">
    <property type="entry name" value="MFS general substrate transporter"/>
    <property type="match status" value="1"/>
</dbReference>
<dbReference type="InterPro" id="IPR011701">
    <property type="entry name" value="MFS"/>
</dbReference>
<dbReference type="EMBL" id="CAEZYZ010000116">
    <property type="protein sequence ID" value="CAB4749666.1"/>
    <property type="molecule type" value="Genomic_DNA"/>
</dbReference>
<evidence type="ECO:0000259" key="7">
    <source>
        <dbReference type="PROSITE" id="PS50850"/>
    </source>
</evidence>
<feature type="transmembrane region" description="Helical" evidence="6">
    <location>
        <begin position="175"/>
        <end position="195"/>
    </location>
</feature>
<name>A0A6J6TRD4_9ZZZZ</name>
<dbReference type="Pfam" id="PF07690">
    <property type="entry name" value="MFS_1"/>
    <property type="match status" value="1"/>
</dbReference>
<accession>A0A6J6TRD4</accession>
<proteinExistence type="predicted"/>
<feature type="transmembrane region" description="Helical" evidence="6">
    <location>
        <begin position="111"/>
        <end position="131"/>
    </location>
</feature>
<feature type="transmembrane region" description="Helical" evidence="6">
    <location>
        <begin position="87"/>
        <end position="105"/>
    </location>
</feature>
<evidence type="ECO:0000256" key="2">
    <source>
        <dbReference type="ARBA" id="ARBA00022475"/>
    </source>
</evidence>
<protein>
    <submittedName>
        <fullName evidence="8">Unannotated protein</fullName>
    </submittedName>
</protein>
<evidence type="ECO:0000256" key="6">
    <source>
        <dbReference type="SAM" id="Phobius"/>
    </source>
</evidence>
<comment type="subcellular location">
    <subcellularLocation>
        <location evidence="1">Cell membrane</location>
        <topology evidence="1">Multi-pass membrane protein</topology>
    </subcellularLocation>
</comment>
<dbReference type="Gene3D" id="1.20.1250.20">
    <property type="entry name" value="MFS general substrate transporter like domains"/>
    <property type="match status" value="2"/>
</dbReference>
<evidence type="ECO:0000256" key="5">
    <source>
        <dbReference type="ARBA" id="ARBA00023136"/>
    </source>
</evidence>
<feature type="transmembrane region" description="Helical" evidence="6">
    <location>
        <begin position="290"/>
        <end position="309"/>
    </location>
</feature>
<dbReference type="PANTHER" id="PTHR43124">
    <property type="entry name" value="PURINE EFFLUX PUMP PBUE"/>
    <property type="match status" value="1"/>
</dbReference>
<dbReference type="InterPro" id="IPR020846">
    <property type="entry name" value="MFS_dom"/>
</dbReference>
<dbReference type="PRINTS" id="PR01035">
    <property type="entry name" value="TCRTETA"/>
</dbReference>
<keyword evidence="4 6" id="KW-1133">Transmembrane helix</keyword>
<reference evidence="8" key="1">
    <citation type="submission" date="2020-05" db="EMBL/GenBank/DDBJ databases">
        <authorList>
            <person name="Chiriac C."/>
            <person name="Salcher M."/>
            <person name="Ghai R."/>
            <person name="Kavagutti S V."/>
        </authorList>
    </citation>
    <scope>NUCLEOTIDE SEQUENCE</scope>
</reference>
<gene>
    <name evidence="8" type="ORF">UFOPK2810_00782</name>
</gene>
<keyword evidence="3 6" id="KW-0812">Transmembrane</keyword>
<evidence type="ECO:0000256" key="1">
    <source>
        <dbReference type="ARBA" id="ARBA00004651"/>
    </source>
</evidence>
<evidence type="ECO:0000313" key="8">
    <source>
        <dbReference type="EMBL" id="CAB4749666.1"/>
    </source>
</evidence>
<keyword evidence="2" id="KW-1003">Cell membrane</keyword>
<feature type="transmembrane region" description="Helical" evidence="6">
    <location>
        <begin position="224"/>
        <end position="245"/>
    </location>
</feature>
<dbReference type="GO" id="GO:0022857">
    <property type="term" value="F:transmembrane transporter activity"/>
    <property type="evidence" value="ECO:0007669"/>
    <property type="project" value="InterPro"/>
</dbReference>
<feature type="transmembrane region" description="Helical" evidence="6">
    <location>
        <begin position="349"/>
        <end position="372"/>
    </location>
</feature>
<dbReference type="GO" id="GO:0005886">
    <property type="term" value="C:plasma membrane"/>
    <property type="evidence" value="ECO:0007669"/>
    <property type="project" value="UniProtKB-SubCell"/>
</dbReference>
<sequence length="419" mass="42489">MSDRRTSACSVAELGSFWRPSLTSFALLSVGYLPVALLGVLAVQLEAALVMTPVDIGLAIAAYWATNAVAAPIVGHRADQHGWAPTGALGVAMSGLILFLLAAVVGSKPTLMLAMAIAGVGLALCSQSSNLTIAREVPWSRQGRAFGLKQTAPPIIAMASGLIVAGIAVPFGWRWAFLTGAVLALPAAVLMTPYLRQHRSNDAVGRPRDDTPDLSHETTPPHRAIVLIAAGVGCASVSIAALGAFSVPTLVSSGVGAGAAATMFAGASAIAVIGRLATGWVADRRGHTSLTGTAIIIGASAGGVVLLAVPSPAVAAIGLAIALTLGWGWPPALYPVVMRYWRQATARTTGFVSIGTSAGASVGPVMFGVIVASRGYSAAWVATGFLSLCAAAFLLAAQRAMTGHGPRTPVPTTIVAIHE</sequence>
<dbReference type="InterPro" id="IPR036259">
    <property type="entry name" value="MFS_trans_sf"/>
</dbReference>
<evidence type="ECO:0000256" key="4">
    <source>
        <dbReference type="ARBA" id="ARBA00022989"/>
    </source>
</evidence>
<feature type="transmembrane region" description="Helical" evidence="6">
    <location>
        <begin position="152"/>
        <end position="169"/>
    </location>
</feature>
<feature type="transmembrane region" description="Helical" evidence="6">
    <location>
        <begin position="378"/>
        <end position="397"/>
    </location>
</feature>